<feature type="compositionally biased region" description="Acidic residues" evidence="1">
    <location>
        <begin position="221"/>
        <end position="231"/>
    </location>
</feature>
<dbReference type="AlphaFoldDB" id="A5E553"/>
<dbReference type="OrthoDB" id="4090326at2759"/>
<dbReference type="EMBL" id="CH981530">
    <property type="protein sequence ID" value="EDK46561.1"/>
    <property type="molecule type" value="Genomic_DNA"/>
</dbReference>
<reference evidence="2 3" key="1">
    <citation type="journal article" date="2009" name="Nature">
        <title>Evolution of pathogenicity and sexual reproduction in eight Candida genomes.</title>
        <authorList>
            <person name="Butler G."/>
            <person name="Rasmussen M.D."/>
            <person name="Lin M.F."/>
            <person name="Santos M.A."/>
            <person name="Sakthikumar S."/>
            <person name="Munro C.A."/>
            <person name="Rheinbay E."/>
            <person name="Grabherr M."/>
            <person name="Forche A."/>
            <person name="Reedy J.L."/>
            <person name="Agrafioti I."/>
            <person name="Arnaud M.B."/>
            <person name="Bates S."/>
            <person name="Brown A.J."/>
            <person name="Brunke S."/>
            <person name="Costanzo M.C."/>
            <person name="Fitzpatrick D.A."/>
            <person name="de Groot P.W."/>
            <person name="Harris D."/>
            <person name="Hoyer L.L."/>
            <person name="Hube B."/>
            <person name="Klis F.M."/>
            <person name="Kodira C."/>
            <person name="Lennard N."/>
            <person name="Logue M.E."/>
            <person name="Martin R."/>
            <person name="Neiman A.M."/>
            <person name="Nikolaou E."/>
            <person name="Quail M.A."/>
            <person name="Quinn J."/>
            <person name="Santos M.C."/>
            <person name="Schmitzberger F.F."/>
            <person name="Sherlock G."/>
            <person name="Shah P."/>
            <person name="Silverstein K.A."/>
            <person name="Skrzypek M.S."/>
            <person name="Soll D."/>
            <person name="Staggs R."/>
            <person name="Stansfield I."/>
            <person name="Stumpf M.P."/>
            <person name="Sudbery P.E."/>
            <person name="Srikantha T."/>
            <person name="Zeng Q."/>
            <person name="Berman J."/>
            <person name="Berriman M."/>
            <person name="Heitman J."/>
            <person name="Gow N.A."/>
            <person name="Lorenz M.C."/>
            <person name="Birren B.W."/>
            <person name="Kellis M."/>
            <person name="Cuomo C.A."/>
        </authorList>
    </citation>
    <scope>NUCLEOTIDE SEQUENCE [LARGE SCALE GENOMIC DNA]</scope>
    <source>
        <strain evidence="3">ATCC 11503 / BCRC 21390 / CBS 2605 / JCM 1781 / NBRC 1676 / NRRL YB-4239</strain>
    </source>
</reference>
<protein>
    <submittedName>
        <fullName evidence="2">Uncharacterized protein</fullName>
    </submittedName>
</protein>
<dbReference type="KEGG" id="lel:PVL30_005473"/>
<dbReference type="GeneID" id="5231192"/>
<gene>
    <name evidence="2" type="ORF">LELG_04742</name>
</gene>
<sequence>MIRQTRSQETLSTLVNDGNNNINNLIGATDPNTLTEDEYASDLNSLVSQDTLIHQSSTRIMGFPLSEYRYPKELPLVSHFLHTGISLYPSWQSLGPSPLCLSSSSSLSSSSNSSSSSQLACAPILCRPAKLFNNIFNFTAPFLIIESAPKTVFCRVDFKIYSNHITYYVMTFPTLERQVYLLNNNSHSPSADFVIKSTENNRHGMATSSLLNTTNATRDEDNAEEEEDGEEGERGRQRERERVGEGDVDETHFRVSGVTGTLTAFALRHGLIQVHIMASSKGLLTENMCVDLAKKRVKLQDNELSKLIQCQDRRGIDELMKNKSKKLVDSPVAVYFDLGDVKMKSGAGVAGGGSASGSASAGTGMGTNANVNLKSSGGGGGSGGNMYGAGGYIKHGVIKIWDHLPSTTCISNSNSNNDSLRIGDAERGHVKNGGVSDEMMIICCVLMVLREQESRKYKGDKKERVNKAE</sequence>
<feature type="compositionally biased region" description="Polar residues" evidence="1">
    <location>
        <begin position="206"/>
        <end position="216"/>
    </location>
</feature>
<feature type="region of interest" description="Disordered" evidence="1">
    <location>
        <begin position="204"/>
        <end position="249"/>
    </location>
</feature>
<proteinExistence type="predicted"/>
<evidence type="ECO:0000313" key="2">
    <source>
        <dbReference type="EMBL" id="EDK46561.1"/>
    </source>
</evidence>
<feature type="compositionally biased region" description="Basic and acidic residues" evidence="1">
    <location>
        <begin position="232"/>
        <end position="249"/>
    </location>
</feature>
<accession>A5E553</accession>
<evidence type="ECO:0000256" key="1">
    <source>
        <dbReference type="SAM" id="MobiDB-lite"/>
    </source>
</evidence>
<keyword evidence="3" id="KW-1185">Reference proteome</keyword>
<organism evidence="2 3">
    <name type="scientific">Lodderomyces elongisporus (strain ATCC 11503 / CBS 2605 / JCM 1781 / NBRC 1676 / NRRL YB-4239)</name>
    <name type="common">Yeast</name>
    <name type="synonym">Saccharomyces elongisporus</name>
    <dbReference type="NCBI Taxonomy" id="379508"/>
    <lineage>
        <taxon>Eukaryota</taxon>
        <taxon>Fungi</taxon>
        <taxon>Dikarya</taxon>
        <taxon>Ascomycota</taxon>
        <taxon>Saccharomycotina</taxon>
        <taxon>Pichiomycetes</taxon>
        <taxon>Debaryomycetaceae</taxon>
        <taxon>Candida/Lodderomyces clade</taxon>
        <taxon>Lodderomyces</taxon>
    </lineage>
</organism>
<dbReference type="HOGENOM" id="CLU_046448_0_0_1"/>
<evidence type="ECO:0000313" key="3">
    <source>
        <dbReference type="Proteomes" id="UP000001996"/>
    </source>
</evidence>
<dbReference type="InParanoid" id="A5E553"/>
<dbReference type="VEuPathDB" id="FungiDB:LELG_04742"/>
<dbReference type="Proteomes" id="UP000001996">
    <property type="component" value="Unassembled WGS sequence"/>
</dbReference>
<name>A5E553_LODEL</name>